<protein>
    <submittedName>
        <fullName evidence="2">Phosphoribosylamine--glycine ligase</fullName>
    </submittedName>
</protein>
<evidence type="ECO:0000313" key="2">
    <source>
        <dbReference type="EMBL" id="ARQ69572.1"/>
    </source>
</evidence>
<dbReference type="AlphaFoldDB" id="A0A1W7CXT8"/>
<dbReference type="GO" id="GO:0016874">
    <property type="term" value="F:ligase activity"/>
    <property type="evidence" value="ECO:0007669"/>
    <property type="project" value="UniProtKB-KW"/>
</dbReference>
<organism evidence="2 3">
    <name type="scientific">Streptomyces marincola</name>
    <dbReference type="NCBI Taxonomy" id="2878388"/>
    <lineage>
        <taxon>Bacteria</taxon>
        <taxon>Bacillati</taxon>
        <taxon>Actinomycetota</taxon>
        <taxon>Actinomycetes</taxon>
        <taxon>Kitasatosporales</taxon>
        <taxon>Streptomycetaceae</taxon>
        <taxon>Streptomyces</taxon>
    </lineage>
</organism>
<dbReference type="Proteomes" id="UP000194218">
    <property type="component" value="Chromosome"/>
</dbReference>
<dbReference type="InterPro" id="IPR046540">
    <property type="entry name" value="DMFA2_C"/>
</dbReference>
<dbReference type="EMBL" id="CP021121">
    <property type="protein sequence ID" value="ARQ69572.1"/>
    <property type="molecule type" value="Genomic_DNA"/>
</dbReference>
<evidence type="ECO:0000259" key="1">
    <source>
        <dbReference type="Pfam" id="PF20254"/>
    </source>
</evidence>
<dbReference type="OrthoDB" id="505641at2"/>
<gene>
    <name evidence="2" type="ORF">CAG99_12475</name>
</gene>
<dbReference type="KEGG" id="smao:CAG99_12475"/>
<feature type="domain" description="N,N-dimethylformamidase beta subunit-like C-terminal" evidence="1">
    <location>
        <begin position="96"/>
        <end position="461"/>
    </location>
</feature>
<proteinExistence type="predicted"/>
<dbReference type="Pfam" id="PF20254">
    <property type="entry name" value="DMFA2_C"/>
    <property type="match status" value="1"/>
</dbReference>
<sequence>MNESTERVRRWASGALTHAVSDPFGQGPLPWLRAGDGPLRTGGLGLPAGRAGRGPHGPRAADDVDCQIKGFVSEGTVAPGASLDFRVTVDPPREFTIDVYRIGYFGGDGARLLLSSPNLIGIRQPPPLIAGRTVSCHHWWLSWRLQVPPDWLPGAYVAVLTTADGEFRSHVPFTVRDDRPADLCLILPDITWQAYNLFPEDGRGGASLYHAWDAAGRLIGEQNAAVTVCFDRPYAGAGLPLHAGHAYDFVRWAERYGYDLSYATARDLHAGRVDASRYRGLVFSGHDEYWSVPMRRAVEDARDGGTSLVFLSANTMYWQVGLNALPSGAGDRLLTCRKRQGPGRSALWRDQGRPEQLLLGVQYSGPVPRPHPLVVRNADHWLWEATGAGEGDELPGLVAGEADRYYPRTPLPDSVTRVLLAHSPYRDESGARRHQETSLYRAPSGAWVFASGTFAWSPALARPGHIDHRVQKATANLLDRICKGN</sequence>
<evidence type="ECO:0000313" key="3">
    <source>
        <dbReference type="Proteomes" id="UP000194218"/>
    </source>
</evidence>
<keyword evidence="3" id="KW-1185">Reference proteome</keyword>
<keyword evidence="2" id="KW-0436">Ligase</keyword>
<reference evidence="2" key="1">
    <citation type="submission" date="2017-05" db="EMBL/GenBank/DDBJ databases">
        <title>Complete genome sequence of Streptomyces sp. SCSIO 03032 revealed the diverse biosynthetic pathways for its bioactive secondary metabolites.</title>
        <authorList>
            <person name="Ma L."/>
            <person name="Zhu Y."/>
            <person name="Zhang W."/>
            <person name="Zhang G."/>
            <person name="Tian X."/>
            <person name="Zhang S."/>
            <person name="Zhang C."/>
        </authorList>
    </citation>
    <scope>NUCLEOTIDE SEQUENCE [LARGE SCALE GENOMIC DNA]</scope>
    <source>
        <strain evidence="2">SCSIO 03032</strain>
    </source>
</reference>
<dbReference type="RefSeq" id="WP_086159393.1">
    <property type="nucleotide sequence ID" value="NZ_CP021121.1"/>
</dbReference>
<accession>A0A1W7CXT8</accession>
<name>A0A1W7CXT8_9ACTN</name>